<comment type="caution">
    <text evidence="4">As this protein does not have any detectable helicase domains, it probably does not have helicase activity.</text>
</comment>
<dbReference type="RefSeq" id="WP_186893003.1">
    <property type="nucleotide sequence ID" value="NZ_WJBE01000001.1"/>
</dbReference>
<keyword evidence="2 4" id="KW-0067">ATP-binding</keyword>
<sequence length="797" mass="92138">MKIAEVFLNQTNKRIDHAYDYQIPQQLEAVIEVGMRVVVSFGIGNRRVEGFVIRIKESTDYSGKTKEICENIDTQSILNKEQIELCLWMKTVYCSLFYEALSYFTMSVQVKQEIGYFKKQGSFDLNLKENWFIEHYFTDDKNALLIKKVKPEDRLVLTALIEKKVVYAKKNWKIISDSSGEDSSAETSYRLTALGKEAIDRDKKIGKKQRELMECLRRNDMTAGDLKMVSTQFEKSLSSLILKKYIIKYKTLAQAQRLNLPGTEKKDQSVILTSREQHNYNQYRELTKVKPGVFFHVFDGASKYRLFFKAIEDQLKSNKSAVVIFPEVNMTFQRMEMFYKYFGEQVGVFHGRLTQKQRSELHQRVQKGELKVVIGVRSALFLPFKKLGLIIIDDEHDPSHISISTPRFHIADIAKKASEIMATDYIIADDTPRVATWYQIEKKELAMIQIGEVHRLRHTIEIIDMQNEMHQGNMGILSRILLKYMRSGFEQKRMSVLFINNKGYANSVLCRNCGHIEKCPHCGISLKYFNHDHSLHCHYCGYKMAIPQRCPDCGSDKIRHMGFGIDQLEEYLRKVIPGIRIGTVQGNMKRAEIKKMNKAIASGEIDVLIGTQVIIKHFNLTNVGVAAAVLIDRDLNQGNYQASETVYQTYSRFFEKAMDGTTKGLIQTHEPENETIYSIKNESFQEFYRGEIHYREMMKYPPIVNMVSFSIFQKNEREVENDAFRLYVAIKEELKKYGIGHAVYKPVRIGVTRGGNITYQIVLKSSEPGVFQNLMPEIIRLGIIEELKSKVSIQKNL</sequence>
<dbReference type="InterPro" id="IPR042115">
    <property type="entry name" value="PriA_3primeBD_sf"/>
</dbReference>
<evidence type="ECO:0000313" key="7">
    <source>
        <dbReference type="EMBL" id="MBC3898318.1"/>
    </source>
</evidence>
<dbReference type="InterPro" id="IPR041222">
    <property type="entry name" value="PriA_3primeBD"/>
</dbReference>
<feature type="domain" description="Primosomal protein N' 3' DNA-binding" evidence="5">
    <location>
        <begin position="11"/>
        <end position="102"/>
    </location>
</feature>
<keyword evidence="4" id="KW-0862">Zinc</keyword>
<feature type="binding site" evidence="4">
    <location>
        <position position="537"/>
    </location>
    <ligand>
        <name>Zn(2+)</name>
        <dbReference type="ChEBI" id="CHEBI:29105"/>
        <label>2</label>
    </ligand>
</feature>
<comment type="subunit">
    <text evidence="4">Component of the replication restart primosome.</text>
</comment>
<proteinExistence type="inferred from homology"/>
<dbReference type="Gene3D" id="3.40.1440.60">
    <property type="entry name" value="PriA, 3(prime) DNA-binding domain"/>
    <property type="match status" value="1"/>
</dbReference>
<dbReference type="NCBIfam" id="TIGR00595">
    <property type="entry name" value="priA"/>
    <property type="match status" value="1"/>
</dbReference>
<evidence type="ECO:0000259" key="5">
    <source>
        <dbReference type="Pfam" id="PF17764"/>
    </source>
</evidence>
<organism evidence="7 8">
    <name type="scientific">Acetobacterium malicum</name>
    <dbReference type="NCBI Taxonomy" id="52692"/>
    <lineage>
        <taxon>Bacteria</taxon>
        <taxon>Bacillati</taxon>
        <taxon>Bacillota</taxon>
        <taxon>Clostridia</taxon>
        <taxon>Eubacteriales</taxon>
        <taxon>Eubacteriaceae</taxon>
        <taxon>Acetobacterium</taxon>
    </lineage>
</organism>
<feature type="binding site" evidence="4">
    <location>
        <position position="519"/>
    </location>
    <ligand>
        <name>Zn(2+)</name>
        <dbReference type="ChEBI" id="CHEBI:29105"/>
        <label>2</label>
    </ligand>
</feature>
<dbReference type="InterPro" id="IPR027417">
    <property type="entry name" value="P-loop_NTPase"/>
</dbReference>
<protein>
    <recommendedName>
        <fullName evidence="4">Probable replication restart protein PriA</fullName>
    </recommendedName>
    <alternativeName>
        <fullName evidence="4">Putative ATP-dependent DNA helicase PriA</fullName>
    </alternativeName>
</protein>
<dbReference type="InterPro" id="IPR040498">
    <property type="entry name" value="PriA_CRR"/>
</dbReference>
<feature type="binding site" evidence="4">
    <location>
        <position position="513"/>
    </location>
    <ligand>
        <name>Zn(2+)</name>
        <dbReference type="ChEBI" id="CHEBI:29105"/>
        <label>1</label>
    </ligand>
</feature>
<dbReference type="InterPro" id="IPR005259">
    <property type="entry name" value="PriA"/>
</dbReference>
<comment type="cofactor">
    <cofactor evidence="4">
        <name>Zn(2+)</name>
        <dbReference type="ChEBI" id="CHEBI:29105"/>
    </cofactor>
    <text evidence="4">Binds 2 zinc ions per subunit.</text>
</comment>
<dbReference type="Pfam" id="PF17764">
    <property type="entry name" value="PriA_3primeBD"/>
    <property type="match status" value="1"/>
</dbReference>
<feature type="binding site" evidence="4">
    <location>
        <position position="553"/>
    </location>
    <ligand>
        <name>Zn(2+)</name>
        <dbReference type="ChEBI" id="CHEBI:29105"/>
        <label>1</label>
    </ligand>
</feature>
<feature type="binding site" evidence="4">
    <location>
        <position position="540"/>
    </location>
    <ligand>
        <name>Zn(2+)</name>
        <dbReference type="ChEBI" id="CHEBI:29105"/>
        <label>2</label>
    </ligand>
</feature>
<evidence type="ECO:0000256" key="1">
    <source>
        <dbReference type="ARBA" id="ARBA00022741"/>
    </source>
</evidence>
<feature type="binding site" evidence="4">
    <location>
        <position position="510"/>
    </location>
    <ligand>
        <name>Zn(2+)</name>
        <dbReference type="ChEBI" id="CHEBI:29105"/>
        <label>1</label>
    </ligand>
</feature>
<comment type="caution">
    <text evidence="7">The sequence shown here is derived from an EMBL/GenBank/DDBJ whole genome shotgun (WGS) entry which is preliminary data.</text>
</comment>
<comment type="similarity">
    <text evidence="4">Belongs to the helicase family. PriA subfamily.</text>
</comment>
<keyword evidence="4" id="KW-0639">Primosome</keyword>
<gene>
    <name evidence="4 7" type="primary">priA</name>
    <name evidence="7" type="ORF">GH811_01640</name>
</gene>
<feature type="binding site" evidence="4">
    <location>
        <position position="550"/>
    </location>
    <ligand>
        <name>Zn(2+)</name>
        <dbReference type="ChEBI" id="CHEBI:29105"/>
        <label>1</label>
    </ligand>
</feature>
<feature type="domain" description="PriA DNA helicase Cys-rich region (CRR)" evidence="6">
    <location>
        <begin position="519"/>
        <end position="543"/>
    </location>
</feature>
<comment type="function">
    <text evidence="4">Initiates the restart of stalled replication forks, which reloads the replicative helicase on sites other than the origin of replication. Recognizes and binds to abandoned replication forks and remodels them to uncover a helicase loading site. Promotes assembly of the primosome at these replication forks.</text>
</comment>
<accession>A0ABR6YT01</accession>
<dbReference type="SUPFAM" id="SSF52540">
    <property type="entry name" value="P-loop containing nucleoside triphosphate hydrolases"/>
    <property type="match status" value="2"/>
</dbReference>
<keyword evidence="4" id="KW-0479">Metal-binding</keyword>
<evidence type="ECO:0000313" key="8">
    <source>
        <dbReference type="Proteomes" id="UP000622405"/>
    </source>
</evidence>
<evidence type="ECO:0000256" key="3">
    <source>
        <dbReference type="ARBA" id="ARBA00023125"/>
    </source>
</evidence>
<dbReference type="EMBL" id="WJBE01000001">
    <property type="protein sequence ID" value="MBC3898318.1"/>
    <property type="molecule type" value="Genomic_DNA"/>
</dbReference>
<evidence type="ECO:0000256" key="4">
    <source>
        <dbReference type="HAMAP-Rule" id="MF_00983"/>
    </source>
</evidence>
<dbReference type="Proteomes" id="UP000622405">
    <property type="component" value="Unassembled WGS sequence"/>
</dbReference>
<feature type="binding site" evidence="4">
    <location>
        <position position="522"/>
    </location>
    <ligand>
        <name>Zn(2+)</name>
        <dbReference type="ChEBI" id="CHEBI:29105"/>
        <label>2</label>
    </ligand>
</feature>
<evidence type="ECO:0000256" key="2">
    <source>
        <dbReference type="ARBA" id="ARBA00022840"/>
    </source>
</evidence>
<dbReference type="HAMAP" id="MF_00983">
    <property type="entry name" value="PriA"/>
    <property type="match status" value="1"/>
</dbReference>
<keyword evidence="8" id="KW-1185">Reference proteome</keyword>
<keyword evidence="3 4" id="KW-0238">DNA-binding</keyword>
<dbReference type="PANTHER" id="PTHR30580">
    <property type="entry name" value="PRIMOSOMAL PROTEIN N"/>
    <property type="match status" value="1"/>
</dbReference>
<reference evidence="7 8" key="1">
    <citation type="journal article" date="2020" name="mSystems">
        <title>Defining Genomic and Predicted Metabolic Features of the Acetobacterium Genus.</title>
        <authorList>
            <person name="Ross D.E."/>
            <person name="Marshall C.W."/>
            <person name="Gulliver D."/>
            <person name="May H.D."/>
            <person name="Norman R.S."/>
        </authorList>
    </citation>
    <scope>NUCLEOTIDE SEQUENCE [LARGE SCALE GENOMIC DNA]</scope>
    <source>
        <strain evidence="7 8">DSM 4132</strain>
    </source>
</reference>
<dbReference type="PANTHER" id="PTHR30580:SF1">
    <property type="entry name" value="COMF OPERON PROTEIN 1"/>
    <property type="match status" value="1"/>
</dbReference>
<keyword evidence="4" id="KW-0235">DNA replication</keyword>
<dbReference type="Gene3D" id="3.40.50.300">
    <property type="entry name" value="P-loop containing nucleotide triphosphate hydrolases"/>
    <property type="match status" value="2"/>
</dbReference>
<evidence type="ECO:0000259" key="6">
    <source>
        <dbReference type="Pfam" id="PF18319"/>
    </source>
</evidence>
<name>A0ABR6YT01_9FIRM</name>
<dbReference type="Pfam" id="PF18319">
    <property type="entry name" value="Zn_ribbon_PriA"/>
    <property type="match status" value="1"/>
</dbReference>
<keyword evidence="1 4" id="KW-0547">Nucleotide-binding</keyword>